<dbReference type="STRING" id="3218.A0A2K1IGP6"/>
<feature type="compositionally biased region" description="Polar residues" evidence="1">
    <location>
        <begin position="553"/>
        <end position="566"/>
    </location>
</feature>
<dbReference type="GeneID" id="112276764"/>
<feature type="compositionally biased region" description="Low complexity" evidence="1">
    <location>
        <begin position="339"/>
        <end position="378"/>
    </location>
</feature>
<reference evidence="3 5" key="1">
    <citation type="journal article" date="2008" name="Science">
        <title>The Physcomitrella genome reveals evolutionary insights into the conquest of land by plants.</title>
        <authorList>
            <person name="Rensing S."/>
            <person name="Lang D."/>
            <person name="Zimmer A."/>
            <person name="Terry A."/>
            <person name="Salamov A."/>
            <person name="Shapiro H."/>
            <person name="Nishiyama T."/>
            <person name="Perroud P.-F."/>
            <person name="Lindquist E."/>
            <person name="Kamisugi Y."/>
            <person name="Tanahashi T."/>
            <person name="Sakakibara K."/>
            <person name="Fujita T."/>
            <person name="Oishi K."/>
            <person name="Shin-I T."/>
            <person name="Kuroki Y."/>
            <person name="Toyoda A."/>
            <person name="Suzuki Y."/>
            <person name="Hashimoto A."/>
            <person name="Yamaguchi K."/>
            <person name="Sugano A."/>
            <person name="Kohara Y."/>
            <person name="Fujiyama A."/>
            <person name="Anterola A."/>
            <person name="Aoki S."/>
            <person name="Ashton N."/>
            <person name="Barbazuk W.B."/>
            <person name="Barker E."/>
            <person name="Bennetzen J."/>
            <person name="Bezanilla M."/>
            <person name="Blankenship R."/>
            <person name="Cho S.H."/>
            <person name="Dutcher S."/>
            <person name="Estelle M."/>
            <person name="Fawcett J.A."/>
            <person name="Gundlach H."/>
            <person name="Hanada K."/>
            <person name="Heyl A."/>
            <person name="Hicks K.A."/>
            <person name="Hugh J."/>
            <person name="Lohr M."/>
            <person name="Mayer K."/>
            <person name="Melkozernov A."/>
            <person name="Murata T."/>
            <person name="Nelson D."/>
            <person name="Pils B."/>
            <person name="Prigge M."/>
            <person name="Reiss B."/>
            <person name="Renner T."/>
            <person name="Rombauts S."/>
            <person name="Rushton P."/>
            <person name="Sanderfoot A."/>
            <person name="Schween G."/>
            <person name="Shiu S.-H."/>
            <person name="Stueber K."/>
            <person name="Theodoulou F.L."/>
            <person name="Tu H."/>
            <person name="Van de Peer Y."/>
            <person name="Verrier P.J."/>
            <person name="Waters E."/>
            <person name="Wood A."/>
            <person name="Yang L."/>
            <person name="Cove D."/>
            <person name="Cuming A."/>
            <person name="Hasebe M."/>
            <person name="Lucas S."/>
            <person name="Mishler D.B."/>
            <person name="Reski R."/>
            <person name="Grigoriev I."/>
            <person name="Quatrano R.S."/>
            <person name="Boore J.L."/>
        </authorList>
    </citation>
    <scope>NUCLEOTIDE SEQUENCE [LARGE SCALE GENOMIC DNA]</scope>
    <source>
        <strain evidence="4 5">cv. Gransden 2004</strain>
    </source>
</reference>
<keyword evidence="5" id="KW-1185">Reference proteome</keyword>
<dbReference type="PANTHER" id="PTHR31805">
    <property type="entry name" value="RECEPTOR-LIKE KINASE, PUTATIVE (DUF1421)-RELATED"/>
    <property type="match status" value="1"/>
</dbReference>
<organism evidence="3">
    <name type="scientific">Physcomitrium patens</name>
    <name type="common">Spreading-leaved earth moss</name>
    <name type="synonym">Physcomitrella patens</name>
    <dbReference type="NCBI Taxonomy" id="3218"/>
    <lineage>
        <taxon>Eukaryota</taxon>
        <taxon>Viridiplantae</taxon>
        <taxon>Streptophyta</taxon>
        <taxon>Embryophyta</taxon>
        <taxon>Bryophyta</taxon>
        <taxon>Bryophytina</taxon>
        <taxon>Bryopsida</taxon>
        <taxon>Funariidae</taxon>
        <taxon>Funariales</taxon>
        <taxon>Funariaceae</taxon>
        <taxon>Physcomitrium</taxon>
    </lineage>
</organism>
<evidence type="ECO:0000313" key="3">
    <source>
        <dbReference type="EMBL" id="PNR28440.1"/>
    </source>
</evidence>
<reference evidence="4" key="3">
    <citation type="submission" date="2020-12" db="UniProtKB">
        <authorList>
            <consortium name="EnsemblPlants"/>
        </authorList>
    </citation>
    <scope>IDENTIFICATION</scope>
</reference>
<feature type="compositionally biased region" description="Low complexity" evidence="1">
    <location>
        <begin position="242"/>
        <end position="265"/>
    </location>
</feature>
<evidence type="ECO:0000256" key="1">
    <source>
        <dbReference type="SAM" id="MobiDB-lite"/>
    </source>
</evidence>
<protein>
    <recommendedName>
        <fullName evidence="2">DUF1421 domain-containing protein</fullName>
    </recommendedName>
</protein>
<feature type="region of interest" description="Disordered" evidence="1">
    <location>
        <begin position="242"/>
        <end position="568"/>
    </location>
</feature>
<dbReference type="OrthoDB" id="515416at2759"/>
<reference evidence="3 5" key="2">
    <citation type="journal article" date="2018" name="Plant J.">
        <title>The Physcomitrella patens chromosome-scale assembly reveals moss genome structure and evolution.</title>
        <authorList>
            <person name="Lang D."/>
            <person name="Ullrich K.K."/>
            <person name="Murat F."/>
            <person name="Fuchs J."/>
            <person name="Jenkins J."/>
            <person name="Haas F.B."/>
            <person name="Piednoel M."/>
            <person name="Gundlach H."/>
            <person name="Van Bel M."/>
            <person name="Meyberg R."/>
            <person name="Vives C."/>
            <person name="Morata J."/>
            <person name="Symeonidi A."/>
            <person name="Hiss M."/>
            <person name="Muchero W."/>
            <person name="Kamisugi Y."/>
            <person name="Saleh O."/>
            <person name="Blanc G."/>
            <person name="Decker E.L."/>
            <person name="van Gessel N."/>
            <person name="Grimwood J."/>
            <person name="Hayes R.D."/>
            <person name="Graham S.W."/>
            <person name="Gunter L.E."/>
            <person name="McDaniel S.F."/>
            <person name="Hoernstein S.N.W."/>
            <person name="Larsson A."/>
            <person name="Li F.W."/>
            <person name="Perroud P.F."/>
            <person name="Phillips J."/>
            <person name="Ranjan P."/>
            <person name="Rokshar D.S."/>
            <person name="Rothfels C.J."/>
            <person name="Schneider L."/>
            <person name="Shu S."/>
            <person name="Stevenson D.W."/>
            <person name="Thummler F."/>
            <person name="Tillich M."/>
            <person name="Villarreal Aguilar J.C."/>
            <person name="Widiez T."/>
            <person name="Wong G.K."/>
            <person name="Wymore A."/>
            <person name="Zhang Y."/>
            <person name="Zimmer A.D."/>
            <person name="Quatrano R.S."/>
            <person name="Mayer K.F.X."/>
            <person name="Goodstein D."/>
            <person name="Casacuberta J.M."/>
            <person name="Vandepoele K."/>
            <person name="Reski R."/>
            <person name="Cuming A.C."/>
            <person name="Tuskan G.A."/>
            <person name="Maumus F."/>
            <person name="Salse J."/>
            <person name="Schmutz J."/>
            <person name="Rensing S.A."/>
        </authorList>
    </citation>
    <scope>NUCLEOTIDE SEQUENCE [LARGE SCALE GENOMIC DNA]</scope>
    <source>
        <strain evidence="4 5">cv. Gransden 2004</strain>
    </source>
</reference>
<name>A0A2K1IGP6_PHYPA</name>
<feature type="domain" description="DUF1421" evidence="2">
    <location>
        <begin position="577"/>
        <end position="620"/>
    </location>
</feature>
<dbReference type="EMBL" id="ABEU02000024">
    <property type="protein sequence ID" value="PNR28440.1"/>
    <property type="molecule type" value="Genomic_DNA"/>
</dbReference>
<dbReference type="EnsemblPlants" id="Pp3c24_13440V3.1">
    <property type="protein sequence ID" value="Pp3c24_13440V3.1"/>
    <property type="gene ID" value="Pp3c24_13440"/>
</dbReference>
<evidence type="ECO:0000259" key="2">
    <source>
        <dbReference type="Pfam" id="PF07223"/>
    </source>
</evidence>
<sequence length="638" mass="69719">MDRLGFSSNGNQYPQGEPFFDLLQSNTNSGYYGSQNSPPVYFANDDVLPGLDFQPMVDGCGKEKMDSIKRVWQSQPANSCNHAPSYDLNVRPDIDDVDTATLAAVERTVKKYADNLLRVLEGMSGRLTQLEVNSLRVEHSVDKIKVDAANNFGATDGKLMSLENMIREVQRSVQVIRDKQEITEEQMKLEKLQLSAQRQKSPPVTSMPKVGAVEAPLALPPPTSAMKPLEVPCAQAAPVFQQQQSQQLQPSAHQLPQPSQQLQAPSPVPQIQMSGMGPPLQHPQLQMRGPTLHPQHQQLHPQGQVVMSQHQQIPAQGQIPPVPQQHMQMQVMPPPPPQQHLQVQSPQASQLLPQSPQVQPSQHPPHLQQHQQLQLQVPTKNQPDPQYPTQQVLPVAPQHSSHASPHYVQQQQLQQGQTGPAPPVAQHYGSLNQDVNPYGTSQGSYSQALPPQPVPGGYELRFLPLPTPSSSMGQVPPQLPTSQHQQHGQSGNQMYESRRHGGGTPPSPGPYQPQAYPSQDRDGPQGYNQYAPPQYRMAQPGSPASGGYPQLPTARSIQPSSLSTGGTAPVAANRVSIDEVIDKVASMGFGRDQVRAIVRKLMENGTTVDLNVVLDKLMNGDSSGGNEGQQPAKGWYGR</sequence>
<dbReference type="RefSeq" id="XP_024364194.1">
    <property type="nucleotide sequence ID" value="XM_024508426.2"/>
</dbReference>
<feature type="region of interest" description="Disordered" evidence="1">
    <location>
        <begin position="618"/>
        <end position="638"/>
    </location>
</feature>
<evidence type="ECO:0000313" key="5">
    <source>
        <dbReference type="Proteomes" id="UP000006727"/>
    </source>
</evidence>
<dbReference type="OMA" id="HPSCGDV"/>
<dbReference type="Gramene" id="Pp3c24_13440V3.1">
    <property type="protein sequence ID" value="Pp3c24_13440V3.1"/>
    <property type="gene ID" value="Pp3c24_13440"/>
</dbReference>
<gene>
    <name evidence="4" type="primary">LOC112276764</name>
    <name evidence="3" type="ORF">PHYPA_029032</name>
</gene>
<feature type="compositionally biased region" description="Polar residues" evidence="1">
    <location>
        <begin position="429"/>
        <end position="449"/>
    </location>
</feature>
<feature type="compositionally biased region" description="Low complexity" evidence="1">
    <location>
        <begin position="482"/>
        <end position="491"/>
    </location>
</feature>
<dbReference type="AlphaFoldDB" id="A0A2K1IGP6"/>
<feature type="compositionally biased region" description="Low complexity" evidence="1">
    <location>
        <begin position="289"/>
        <end position="304"/>
    </location>
</feature>
<dbReference type="Pfam" id="PF07223">
    <property type="entry name" value="DUF1421"/>
    <property type="match status" value="1"/>
</dbReference>
<dbReference type="InterPro" id="IPR010820">
    <property type="entry name" value="DUF1421"/>
</dbReference>
<dbReference type="Proteomes" id="UP000006727">
    <property type="component" value="Chromosome 24"/>
</dbReference>
<proteinExistence type="predicted"/>
<feature type="compositionally biased region" description="Polar residues" evidence="1">
    <location>
        <begin position="305"/>
        <end position="315"/>
    </location>
</feature>
<dbReference type="FunCoup" id="A0A2K1IGP6">
    <property type="interactions" value="1461"/>
</dbReference>
<dbReference type="PaxDb" id="3218-PP1S410_14V6.1"/>
<dbReference type="EnsemblPlants" id="Pp3c24_13440V3.2">
    <property type="protein sequence ID" value="Pp3c24_13440V3.2"/>
    <property type="gene ID" value="Pp3c24_13440"/>
</dbReference>
<dbReference type="PANTHER" id="PTHR31805:SF14">
    <property type="entry name" value="RECEPTOR-LIKE KINASE, PUTATIVE (DUF1421)-RELATED"/>
    <property type="match status" value="1"/>
</dbReference>
<dbReference type="Gramene" id="Pp3c24_13440V3.2">
    <property type="protein sequence ID" value="Pp3c24_13440V3.2"/>
    <property type="gene ID" value="Pp3c24_13440"/>
</dbReference>
<feature type="compositionally biased region" description="Polar residues" evidence="1">
    <location>
        <begin position="379"/>
        <end position="403"/>
    </location>
</feature>
<evidence type="ECO:0000313" key="4">
    <source>
        <dbReference type="EnsemblPlants" id="Pp3c24_13440V3.1"/>
    </source>
</evidence>
<dbReference type="KEGG" id="ppp:112276764"/>
<accession>A0A2K1IGP6</accession>